<dbReference type="AlphaFoldDB" id="A0A3M7Q5E4"/>
<keyword evidence="2" id="KW-1185">Reference proteome</keyword>
<proteinExistence type="predicted"/>
<gene>
    <name evidence="1" type="ORF">BpHYR1_027191</name>
</gene>
<organism evidence="1 2">
    <name type="scientific">Brachionus plicatilis</name>
    <name type="common">Marine rotifer</name>
    <name type="synonym">Brachionus muelleri</name>
    <dbReference type="NCBI Taxonomy" id="10195"/>
    <lineage>
        <taxon>Eukaryota</taxon>
        <taxon>Metazoa</taxon>
        <taxon>Spiralia</taxon>
        <taxon>Gnathifera</taxon>
        <taxon>Rotifera</taxon>
        <taxon>Eurotatoria</taxon>
        <taxon>Monogononta</taxon>
        <taxon>Pseudotrocha</taxon>
        <taxon>Ploima</taxon>
        <taxon>Brachionidae</taxon>
        <taxon>Brachionus</taxon>
    </lineage>
</organism>
<evidence type="ECO:0000313" key="2">
    <source>
        <dbReference type="Proteomes" id="UP000276133"/>
    </source>
</evidence>
<dbReference type="Proteomes" id="UP000276133">
    <property type="component" value="Unassembled WGS sequence"/>
</dbReference>
<name>A0A3M7Q5E4_BRAPC</name>
<protein>
    <submittedName>
        <fullName evidence="1">Uncharacterized protein</fullName>
    </submittedName>
</protein>
<dbReference type="EMBL" id="REGN01007465">
    <property type="protein sequence ID" value="RNA06178.1"/>
    <property type="molecule type" value="Genomic_DNA"/>
</dbReference>
<sequence length="82" mass="9921">MENSEHPEHNFFAQINIRIYFPDHQLNLSRIFFKLDWTQTFFKGIALFKSTSEKDACFSYERFSKLLFFLTIAFFDHSDMSH</sequence>
<accession>A0A3M7Q5E4</accession>
<comment type="caution">
    <text evidence="1">The sequence shown here is derived from an EMBL/GenBank/DDBJ whole genome shotgun (WGS) entry which is preliminary data.</text>
</comment>
<reference evidence="1 2" key="1">
    <citation type="journal article" date="2018" name="Sci. Rep.">
        <title>Genomic signatures of local adaptation to the degree of environmental predictability in rotifers.</title>
        <authorList>
            <person name="Franch-Gras L."/>
            <person name="Hahn C."/>
            <person name="Garcia-Roger E.M."/>
            <person name="Carmona M.J."/>
            <person name="Serra M."/>
            <person name="Gomez A."/>
        </authorList>
    </citation>
    <scope>NUCLEOTIDE SEQUENCE [LARGE SCALE GENOMIC DNA]</scope>
    <source>
        <strain evidence="1">HYR1</strain>
    </source>
</reference>
<evidence type="ECO:0000313" key="1">
    <source>
        <dbReference type="EMBL" id="RNA06178.1"/>
    </source>
</evidence>